<dbReference type="EMBL" id="QHHU01000063">
    <property type="protein sequence ID" value="RSM37931.1"/>
    <property type="molecule type" value="Genomic_DNA"/>
</dbReference>
<proteinExistence type="predicted"/>
<keyword evidence="2" id="KW-1185">Reference proteome</keyword>
<sequence>MPGIIGFTPPEIRHLLTRLVLRVTDAAEHIWARPYLRRRRQYQARASHYERWAAKSLNSRYSIRPNVASEADLIAVATLPERGCIQDGTRGSLSST</sequence>
<gene>
    <name evidence="1" type="ORF">DMA12_34815</name>
</gene>
<dbReference type="Proteomes" id="UP000286716">
    <property type="component" value="Unassembled WGS sequence"/>
</dbReference>
<evidence type="ECO:0000313" key="2">
    <source>
        <dbReference type="Proteomes" id="UP000286716"/>
    </source>
</evidence>
<accession>A0A428W4A7</accession>
<protein>
    <submittedName>
        <fullName evidence="1">Uncharacterized protein</fullName>
    </submittedName>
</protein>
<evidence type="ECO:0000313" key="1">
    <source>
        <dbReference type="EMBL" id="RSM37931.1"/>
    </source>
</evidence>
<comment type="caution">
    <text evidence="1">The sequence shown here is derived from an EMBL/GenBank/DDBJ whole genome shotgun (WGS) entry which is preliminary data.</text>
</comment>
<name>A0A428W4A7_AMYBA</name>
<reference evidence="1 2" key="1">
    <citation type="submission" date="2018-05" db="EMBL/GenBank/DDBJ databases">
        <title>Evolution of GPA BGCs.</title>
        <authorList>
            <person name="Waglechner N."/>
            <person name="Wright G.D."/>
        </authorList>
    </citation>
    <scope>NUCLEOTIDE SEQUENCE [LARGE SCALE GENOMIC DNA]</scope>
    <source>
        <strain evidence="1 2">DSM 5908</strain>
    </source>
</reference>
<dbReference type="AlphaFoldDB" id="A0A428W4A7"/>
<organism evidence="1 2">
    <name type="scientific">Amycolatopsis balhimycina DSM 5908</name>
    <dbReference type="NCBI Taxonomy" id="1081091"/>
    <lineage>
        <taxon>Bacteria</taxon>
        <taxon>Bacillati</taxon>
        <taxon>Actinomycetota</taxon>
        <taxon>Actinomycetes</taxon>
        <taxon>Pseudonocardiales</taxon>
        <taxon>Pseudonocardiaceae</taxon>
        <taxon>Amycolatopsis</taxon>
    </lineage>
</organism>